<dbReference type="InterPro" id="IPR050636">
    <property type="entry name" value="C2H2-ZF_domain-containing"/>
</dbReference>
<dbReference type="SUPFAM" id="SSF57667">
    <property type="entry name" value="beta-beta-alpha zinc fingers"/>
    <property type="match status" value="6"/>
</dbReference>
<evidence type="ECO:0000256" key="5">
    <source>
        <dbReference type="ARBA" id="ARBA00022833"/>
    </source>
</evidence>
<dbReference type="PROSITE" id="PS00028">
    <property type="entry name" value="ZINC_FINGER_C2H2_1"/>
    <property type="match status" value="9"/>
</dbReference>
<feature type="domain" description="C2H2-type" evidence="11">
    <location>
        <begin position="465"/>
        <end position="492"/>
    </location>
</feature>
<organism evidence="12 14">
    <name type="scientific">Biomphalaria glabrata</name>
    <name type="common">Bloodfluke planorb</name>
    <name type="synonym">Freshwater snail</name>
    <dbReference type="NCBI Taxonomy" id="6526"/>
    <lineage>
        <taxon>Eukaryota</taxon>
        <taxon>Metazoa</taxon>
        <taxon>Spiralia</taxon>
        <taxon>Lophotrochozoa</taxon>
        <taxon>Mollusca</taxon>
        <taxon>Gastropoda</taxon>
        <taxon>Heterobranchia</taxon>
        <taxon>Euthyneura</taxon>
        <taxon>Panpulmonata</taxon>
        <taxon>Hygrophila</taxon>
        <taxon>Lymnaeoidea</taxon>
        <taxon>Planorbidae</taxon>
        <taxon>Biomphalaria</taxon>
    </lineage>
</organism>
<dbReference type="PROSITE" id="PS50157">
    <property type="entry name" value="ZINC_FINGER_C2H2_2"/>
    <property type="match status" value="7"/>
</dbReference>
<feature type="domain" description="C2H2-type" evidence="11">
    <location>
        <begin position="550"/>
        <end position="577"/>
    </location>
</feature>
<feature type="domain" description="C2H2-type" evidence="11">
    <location>
        <begin position="1057"/>
        <end position="1085"/>
    </location>
</feature>
<keyword evidence="6" id="KW-0805">Transcription regulation</keyword>
<dbReference type="RefSeq" id="XP_013094227.2">
    <property type="nucleotide sequence ID" value="XM_013238773.2"/>
</dbReference>
<dbReference type="PANTHER" id="PTHR47772:SF4">
    <property type="entry name" value="ZFP64 ZINC FINGER PROTEIN"/>
    <property type="match status" value="1"/>
</dbReference>
<evidence type="ECO:0000256" key="3">
    <source>
        <dbReference type="ARBA" id="ARBA00022737"/>
    </source>
</evidence>
<dbReference type="RefSeq" id="XP_013094228.2">
    <property type="nucleotide sequence ID" value="XM_013238774.2"/>
</dbReference>
<dbReference type="Proteomes" id="UP001165740">
    <property type="component" value="Chromosome 8"/>
</dbReference>
<dbReference type="KEGG" id="bgt:106078037"/>
<evidence type="ECO:0000256" key="7">
    <source>
        <dbReference type="ARBA" id="ARBA00023163"/>
    </source>
</evidence>
<feature type="compositionally biased region" description="Basic and acidic residues" evidence="10">
    <location>
        <begin position="268"/>
        <end position="278"/>
    </location>
</feature>
<accession>A0A9U8EME3</accession>
<dbReference type="InterPro" id="IPR036236">
    <property type="entry name" value="Znf_C2H2_sf"/>
</dbReference>
<evidence type="ECO:0000256" key="2">
    <source>
        <dbReference type="ARBA" id="ARBA00022723"/>
    </source>
</evidence>
<keyword evidence="7" id="KW-0804">Transcription</keyword>
<dbReference type="GO" id="GO:0005634">
    <property type="term" value="C:nucleus"/>
    <property type="evidence" value="ECO:0007669"/>
    <property type="project" value="UniProtKB-SubCell"/>
</dbReference>
<evidence type="ECO:0000259" key="11">
    <source>
        <dbReference type="PROSITE" id="PS50157"/>
    </source>
</evidence>
<dbReference type="Pfam" id="PF00096">
    <property type="entry name" value="zf-C2H2"/>
    <property type="match status" value="1"/>
</dbReference>
<keyword evidence="3" id="KW-0677">Repeat</keyword>
<dbReference type="AlphaFoldDB" id="A0A9U8EME3"/>
<name>A0A9U8EME3_BIOGL</name>
<dbReference type="SMART" id="SM00355">
    <property type="entry name" value="ZnF_C2H2"/>
    <property type="match status" value="13"/>
</dbReference>
<keyword evidence="5" id="KW-0862">Zinc</keyword>
<evidence type="ECO:0000256" key="1">
    <source>
        <dbReference type="ARBA" id="ARBA00004123"/>
    </source>
</evidence>
<feature type="compositionally biased region" description="Low complexity" evidence="10">
    <location>
        <begin position="708"/>
        <end position="718"/>
    </location>
</feature>
<evidence type="ECO:0000256" key="8">
    <source>
        <dbReference type="ARBA" id="ARBA00023242"/>
    </source>
</evidence>
<evidence type="ECO:0000256" key="4">
    <source>
        <dbReference type="ARBA" id="ARBA00022771"/>
    </source>
</evidence>
<feature type="region of interest" description="Disordered" evidence="10">
    <location>
        <begin position="683"/>
        <end position="718"/>
    </location>
</feature>
<keyword evidence="8" id="KW-0539">Nucleus</keyword>
<dbReference type="Pfam" id="PF13894">
    <property type="entry name" value="zf-C2H2_4"/>
    <property type="match status" value="1"/>
</dbReference>
<dbReference type="OrthoDB" id="654211at2759"/>
<dbReference type="FunFam" id="3.30.160.60:FF:000446">
    <property type="entry name" value="Zinc finger protein"/>
    <property type="match status" value="2"/>
</dbReference>
<keyword evidence="12" id="KW-1185">Reference proteome</keyword>
<evidence type="ECO:0000256" key="6">
    <source>
        <dbReference type="ARBA" id="ARBA00023015"/>
    </source>
</evidence>
<dbReference type="Gene3D" id="3.30.160.60">
    <property type="entry name" value="Classic Zinc Finger"/>
    <property type="match status" value="6"/>
</dbReference>
<proteinExistence type="predicted"/>
<feature type="domain" description="C2H2-type" evidence="11">
    <location>
        <begin position="1029"/>
        <end position="1056"/>
    </location>
</feature>
<gene>
    <name evidence="13 14" type="primary">LOC106078037</name>
</gene>
<keyword evidence="2" id="KW-0479">Metal-binding</keyword>
<evidence type="ECO:0000256" key="10">
    <source>
        <dbReference type="SAM" id="MobiDB-lite"/>
    </source>
</evidence>
<dbReference type="GeneID" id="106078037"/>
<evidence type="ECO:0000313" key="13">
    <source>
        <dbReference type="RefSeq" id="XP_013094227.2"/>
    </source>
</evidence>
<dbReference type="InterPro" id="IPR013087">
    <property type="entry name" value="Znf_C2H2_type"/>
</dbReference>
<feature type="domain" description="C2H2-type" evidence="11">
    <location>
        <begin position="493"/>
        <end position="520"/>
    </location>
</feature>
<protein>
    <submittedName>
        <fullName evidence="13 14">Zinc finger protein 423-like</fullName>
    </submittedName>
</protein>
<sequence>MNDFIAEMRPRTKPNPNFNYPEGFVAEFRTRPLNTILEDSQIVCQKSLATVCSPPPPCSKTNFDHCKSDSLDVHMGYSDKDLLNALFDKKFSKERITLLLENSVTQLVEKLLINRAISRIQGSIRIVLCDDESPISVDLNKVYEKSPSGKQDILAELNTDFNVKLRDELASEGKDSHASHRERDIVYETECMQTRALSPPMEVSGLRDDDARTLCSPPHEPDSSTQHLSAVDAGATQVVREAKKRRRDSDNESGYTSKDDLDTNLDDSGEKAAVKGKDASASRRVFNEYFCNGFDGNDTLYIPDSEQLCDMTTDSDHLGSSAEVSDDMDDDFANESRLVIDENADVVPESIARMEVEVNALNKESLFVQEVLKPSVTFKPKSLNELSESEEFESLISSDLTDVDTDAPVDLSGDSDLSRGVSSLLPHPQSLVTKHLDGLKCKQCSLIIPDGQAVSEHALSRHNLFACSYCFRTFTAKNNLKRHVRLHTGSRPYKCSQCPQTFARRDDLKGHVLRHDYSKPFRCSICHKGYTDRACVKNHMAKEHRSRLMHVCPSCGESFDNDDSFTQHKKSHPELQQFSCKKCSFIGTNNLMTLKHNLLHTHKLFACKPCNAYFADPFDYTIHVRKHKKTQSFTDYICCFCNMSLSTYDQYVRHEYSHAQGKAHTCKVCKKQFKNKSILNEHYQSHPETQTENASRELEKVSVSSEKATVPAAPDAAPARPVMESVLSQPFVEEAEYDEYHGQLLDLSMKKPSSPDFSGSFESCQRVNGHFNDIPRNGYVMQSFAKRPEFQAATPYRPPHVVEEKTFRPVFNVRHDNILNCSNRSELKLRQNHTHVPAEKQNTEKSLLSERLTMSHSQPSSFGNKNSSLRFAPYNMEKMLDFASKFIAARGSKISSKVALTINPESADKSLPALMARKEMAIKQARSSSSEDRGMSVNSFHLEPSAALPSVVKTEISMDSDMEEICDSPPTTIRSPGQMHSSEDDSIELSAHGMMEEEKRKPHSCDLCKELFRSFNELEAHSVDIHKRYLCEHCMKTFTTRPNRDRHARVHTGERPYKCDLCEMAFFRGDDLKYHRTTRHPSAQPYVCSRCSVSFTWGRDLERHIRHSKCKA</sequence>
<dbReference type="GO" id="GO:0008270">
    <property type="term" value="F:zinc ion binding"/>
    <property type="evidence" value="ECO:0007669"/>
    <property type="project" value="UniProtKB-KW"/>
</dbReference>
<dbReference type="PANTHER" id="PTHR47772">
    <property type="entry name" value="ZINC FINGER PROTEIN 200"/>
    <property type="match status" value="1"/>
</dbReference>
<evidence type="ECO:0000313" key="12">
    <source>
        <dbReference type="Proteomes" id="UP001165740"/>
    </source>
</evidence>
<feature type="domain" description="C2H2-type" evidence="11">
    <location>
        <begin position="664"/>
        <end position="691"/>
    </location>
</feature>
<feature type="domain" description="C2H2-type" evidence="11">
    <location>
        <begin position="605"/>
        <end position="632"/>
    </location>
</feature>
<evidence type="ECO:0000256" key="9">
    <source>
        <dbReference type="PROSITE-ProRule" id="PRU00042"/>
    </source>
</evidence>
<reference evidence="13 14" key="1">
    <citation type="submission" date="2025-04" db="UniProtKB">
        <authorList>
            <consortium name="RefSeq"/>
        </authorList>
    </citation>
    <scope>IDENTIFICATION</scope>
</reference>
<comment type="subcellular location">
    <subcellularLocation>
        <location evidence="1">Nucleus</location>
    </subcellularLocation>
</comment>
<dbReference type="OMA" id="VATHAYE"/>
<feature type="region of interest" description="Disordered" evidence="10">
    <location>
        <begin position="191"/>
        <end position="278"/>
    </location>
</feature>
<evidence type="ECO:0000313" key="14">
    <source>
        <dbReference type="RefSeq" id="XP_013094228.2"/>
    </source>
</evidence>
<keyword evidence="4 9" id="KW-0863">Zinc-finger</keyword>